<evidence type="ECO:0000313" key="1">
    <source>
        <dbReference type="EMBL" id="KAH7997813.1"/>
    </source>
</evidence>
<organism evidence="1 2">
    <name type="scientific">Sphaerodactylus townsendi</name>
    <dbReference type="NCBI Taxonomy" id="933632"/>
    <lineage>
        <taxon>Eukaryota</taxon>
        <taxon>Metazoa</taxon>
        <taxon>Chordata</taxon>
        <taxon>Craniata</taxon>
        <taxon>Vertebrata</taxon>
        <taxon>Euteleostomi</taxon>
        <taxon>Lepidosauria</taxon>
        <taxon>Squamata</taxon>
        <taxon>Bifurcata</taxon>
        <taxon>Gekkota</taxon>
        <taxon>Sphaerodactylidae</taxon>
        <taxon>Sphaerodactylus</taxon>
    </lineage>
</organism>
<sequence length="123" mass="13113">MRNSYTVTIPEEPPVSPFHGMPKDLRARMPTPGSLLVSTFVGLVLNKAKSESEPVYFELLSGTGGNAAFLLHGHTKCCYIGAAGSAQPPSPPLCFLGDQQCKKLTKALALEPFQPRILANASS</sequence>
<name>A0ACB8EZC7_9SAUR</name>
<protein>
    <submittedName>
        <fullName evidence="1">Uncharacterized protein</fullName>
    </submittedName>
</protein>
<dbReference type="Proteomes" id="UP000827872">
    <property type="component" value="Linkage Group LG12"/>
</dbReference>
<keyword evidence="2" id="KW-1185">Reference proteome</keyword>
<comment type="caution">
    <text evidence="1">The sequence shown here is derived from an EMBL/GenBank/DDBJ whole genome shotgun (WGS) entry which is preliminary data.</text>
</comment>
<evidence type="ECO:0000313" key="2">
    <source>
        <dbReference type="Proteomes" id="UP000827872"/>
    </source>
</evidence>
<accession>A0ACB8EZC7</accession>
<dbReference type="EMBL" id="CM037625">
    <property type="protein sequence ID" value="KAH7997813.1"/>
    <property type="molecule type" value="Genomic_DNA"/>
</dbReference>
<proteinExistence type="predicted"/>
<gene>
    <name evidence="1" type="ORF">K3G42_008948</name>
</gene>
<reference evidence="1" key="1">
    <citation type="submission" date="2021-08" db="EMBL/GenBank/DDBJ databases">
        <title>The first chromosome-level gecko genome reveals the dynamic sex chromosomes of Neotropical dwarf geckos (Sphaerodactylidae: Sphaerodactylus).</title>
        <authorList>
            <person name="Pinto B.J."/>
            <person name="Keating S.E."/>
            <person name="Gamble T."/>
        </authorList>
    </citation>
    <scope>NUCLEOTIDE SEQUENCE</scope>
    <source>
        <strain evidence="1">TG3544</strain>
    </source>
</reference>